<evidence type="ECO:0000256" key="11">
    <source>
        <dbReference type="RuleBase" id="RU003750"/>
    </source>
</evidence>
<comment type="caution">
    <text evidence="13">The sequence shown here is derived from an EMBL/GenBank/DDBJ whole genome shotgun (WGS) entry which is preliminary data.</text>
</comment>
<evidence type="ECO:0000256" key="10">
    <source>
        <dbReference type="ARBA" id="ARBA00023264"/>
    </source>
</evidence>
<evidence type="ECO:0000256" key="5">
    <source>
        <dbReference type="ARBA" id="ARBA00022692"/>
    </source>
</evidence>
<evidence type="ECO:0000256" key="9">
    <source>
        <dbReference type="ARBA" id="ARBA00023209"/>
    </source>
</evidence>
<keyword evidence="9" id="KW-0594">Phospholipid biosynthesis</keyword>
<proteinExistence type="inferred from homology"/>
<protein>
    <recommendedName>
        <fullName evidence="15">CDP-diacylglycerol--glycerol-3-phosphate 3-phosphatidyltransferase</fullName>
    </recommendedName>
</protein>
<evidence type="ECO:0008006" key="15">
    <source>
        <dbReference type="Google" id="ProtNLM"/>
    </source>
</evidence>
<dbReference type="Proteomes" id="UP000228614">
    <property type="component" value="Unassembled WGS sequence"/>
</dbReference>
<feature type="transmembrane region" description="Helical" evidence="12">
    <location>
        <begin position="179"/>
        <end position="200"/>
    </location>
</feature>
<evidence type="ECO:0000256" key="12">
    <source>
        <dbReference type="SAM" id="Phobius"/>
    </source>
</evidence>
<evidence type="ECO:0000256" key="2">
    <source>
        <dbReference type="ARBA" id="ARBA00010441"/>
    </source>
</evidence>
<dbReference type="InterPro" id="IPR043130">
    <property type="entry name" value="CDP-OH_PTrfase_TM_dom"/>
</dbReference>
<comment type="similarity">
    <text evidence="2 11">Belongs to the CDP-alcohol phosphatidyltransferase class-I family.</text>
</comment>
<dbReference type="GO" id="GO:0016020">
    <property type="term" value="C:membrane"/>
    <property type="evidence" value="ECO:0007669"/>
    <property type="project" value="UniProtKB-SubCell"/>
</dbReference>
<keyword evidence="8 12" id="KW-0472">Membrane</keyword>
<feature type="transmembrane region" description="Helical" evidence="12">
    <location>
        <begin position="151"/>
        <end position="173"/>
    </location>
</feature>
<keyword evidence="10" id="KW-1208">Phospholipid metabolism</keyword>
<dbReference type="GO" id="GO:0016780">
    <property type="term" value="F:phosphotransferase activity, for other substituted phosphate groups"/>
    <property type="evidence" value="ECO:0007669"/>
    <property type="project" value="InterPro"/>
</dbReference>
<evidence type="ECO:0000256" key="6">
    <source>
        <dbReference type="ARBA" id="ARBA00022989"/>
    </source>
</evidence>
<accession>A0A2H0V7P7</accession>
<dbReference type="Pfam" id="PF01066">
    <property type="entry name" value="CDP-OH_P_transf"/>
    <property type="match status" value="1"/>
</dbReference>
<keyword evidence="4 11" id="KW-0808">Transferase</keyword>
<dbReference type="InterPro" id="IPR048254">
    <property type="entry name" value="CDP_ALCOHOL_P_TRANSF_CS"/>
</dbReference>
<keyword evidence="6 12" id="KW-1133">Transmembrane helix</keyword>
<evidence type="ECO:0000256" key="3">
    <source>
        <dbReference type="ARBA" id="ARBA00022516"/>
    </source>
</evidence>
<sequence length="202" mass="23123">MKYFWLFQDDKNYQPADKVYWHDKILGATVLKLFPATVKPNHLTIFRFLSTPFVLTVTALGKYQWALWLFLIVAFSDALDGSMARLRNQITDWGKIYDPLADKLLIGSMIFAIVLRYIDFWAAMVIIILEIIIIASAWWHKHNNQILQANIWGKIKMILQVAGTTFLLLAIVFNFDALLPFGAGAFYLAIAFAIISLLTYGI</sequence>
<dbReference type="InterPro" id="IPR050324">
    <property type="entry name" value="CDP-alcohol_PTase-I"/>
</dbReference>
<keyword evidence="3" id="KW-0444">Lipid biosynthesis</keyword>
<keyword evidence="7" id="KW-0443">Lipid metabolism</keyword>
<dbReference type="EMBL" id="PFAN01000023">
    <property type="protein sequence ID" value="PIR95127.1"/>
    <property type="molecule type" value="Genomic_DNA"/>
</dbReference>
<name>A0A2H0V7P7_9BACT</name>
<dbReference type="Gene3D" id="1.20.120.1760">
    <property type="match status" value="1"/>
</dbReference>
<dbReference type="PROSITE" id="PS00379">
    <property type="entry name" value="CDP_ALCOHOL_P_TRANSF"/>
    <property type="match status" value="1"/>
</dbReference>
<evidence type="ECO:0000313" key="13">
    <source>
        <dbReference type="EMBL" id="PIR95127.1"/>
    </source>
</evidence>
<dbReference type="PANTHER" id="PTHR14269">
    <property type="entry name" value="CDP-DIACYLGLYCEROL--GLYCEROL-3-PHOSPHATE 3-PHOSPHATIDYLTRANSFERASE-RELATED"/>
    <property type="match status" value="1"/>
</dbReference>
<feature type="transmembrane region" description="Helical" evidence="12">
    <location>
        <begin position="120"/>
        <end position="139"/>
    </location>
</feature>
<dbReference type="GO" id="GO:0046474">
    <property type="term" value="P:glycerophospholipid biosynthetic process"/>
    <property type="evidence" value="ECO:0007669"/>
    <property type="project" value="TreeGrafter"/>
</dbReference>
<evidence type="ECO:0000313" key="14">
    <source>
        <dbReference type="Proteomes" id="UP000228614"/>
    </source>
</evidence>
<keyword evidence="5 12" id="KW-0812">Transmembrane</keyword>
<organism evidence="13 14">
    <name type="scientific">Candidatus Falkowbacteria bacterium CG10_big_fil_rev_8_21_14_0_10_37_6</name>
    <dbReference type="NCBI Taxonomy" id="1974563"/>
    <lineage>
        <taxon>Bacteria</taxon>
        <taxon>Candidatus Falkowiibacteriota</taxon>
    </lineage>
</organism>
<evidence type="ECO:0000256" key="4">
    <source>
        <dbReference type="ARBA" id="ARBA00022679"/>
    </source>
</evidence>
<dbReference type="PANTHER" id="PTHR14269:SF62">
    <property type="entry name" value="CDP-DIACYLGLYCEROL--GLYCEROL-3-PHOSPHATE 3-PHOSPHATIDYLTRANSFERASE 1, CHLOROPLASTIC"/>
    <property type="match status" value="1"/>
</dbReference>
<dbReference type="InterPro" id="IPR000462">
    <property type="entry name" value="CDP-OH_P_trans"/>
</dbReference>
<evidence type="ECO:0000256" key="1">
    <source>
        <dbReference type="ARBA" id="ARBA00004141"/>
    </source>
</evidence>
<evidence type="ECO:0000256" key="8">
    <source>
        <dbReference type="ARBA" id="ARBA00023136"/>
    </source>
</evidence>
<gene>
    <name evidence="13" type="ORF">COT95_00395</name>
</gene>
<comment type="subcellular location">
    <subcellularLocation>
        <location evidence="1">Membrane</location>
        <topology evidence="1">Multi-pass membrane protein</topology>
    </subcellularLocation>
</comment>
<dbReference type="AlphaFoldDB" id="A0A2H0V7P7"/>
<evidence type="ECO:0000256" key="7">
    <source>
        <dbReference type="ARBA" id="ARBA00023098"/>
    </source>
</evidence>
<reference evidence="14" key="1">
    <citation type="submission" date="2017-09" db="EMBL/GenBank/DDBJ databases">
        <title>Depth-based differentiation of microbial function through sediment-hosted aquifers and enrichment of novel symbionts in the deep terrestrial subsurface.</title>
        <authorList>
            <person name="Probst A.J."/>
            <person name="Ladd B."/>
            <person name="Jarett J.K."/>
            <person name="Geller-Mcgrath D.E."/>
            <person name="Sieber C.M.K."/>
            <person name="Emerson J.B."/>
            <person name="Anantharaman K."/>
            <person name="Thomas B.C."/>
            <person name="Malmstrom R."/>
            <person name="Stieglmeier M."/>
            <person name="Klingl A."/>
            <person name="Woyke T."/>
            <person name="Ryan C.M."/>
            <person name="Banfield J.F."/>
        </authorList>
    </citation>
    <scope>NUCLEOTIDE SEQUENCE [LARGE SCALE GENOMIC DNA]</scope>
</reference>